<reference evidence="1 2" key="1">
    <citation type="submission" date="2018-05" db="EMBL/GenBank/DDBJ databases">
        <title>Genome sequencing, assembly and analysis of the novel insecticidal bacterium, Chromobacterium phragmitis.</title>
        <authorList>
            <person name="Sparks M.E."/>
            <person name="Blackburn M.B."/>
            <person name="Gundersen-Rindal D.E."/>
        </authorList>
    </citation>
    <scope>NUCLEOTIDE SEQUENCE [LARGE SCALE GENOMIC DNA]</scope>
    <source>
        <strain evidence="1">IIBBL 274-1</strain>
        <plasmid evidence="1 2">unnamed</plasmid>
    </source>
</reference>
<evidence type="ECO:0000313" key="2">
    <source>
        <dbReference type="Proteomes" id="UP000252038"/>
    </source>
</evidence>
<organism evidence="1 2">
    <name type="scientific">Chromobacterium phragmitis</name>
    <dbReference type="NCBI Taxonomy" id="2202141"/>
    <lineage>
        <taxon>Bacteria</taxon>
        <taxon>Pseudomonadati</taxon>
        <taxon>Pseudomonadota</taxon>
        <taxon>Betaproteobacteria</taxon>
        <taxon>Neisseriales</taxon>
        <taxon>Chromobacteriaceae</taxon>
        <taxon>Chromobacterium</taxon>
    </lineage>
</organism>
<dbReference type="AlphaFoldDB" id="A0A344UPF1"/>
<accession>A0A344UPF1</accession>
<evidence type="ECO:0000313" key="1">
    <source>
        <dbReference type="EMBL" id="AXE37149.1"/>
    </source>
</evidence>
<proteinExistence type="predicted"/>
<dbReference type="Proteomes" id="UP000252038">
    <property type="component" value="Plasmid unnamed"/>
</dbReference>
<geneLocation type="plasmid" evidence="1 2">
    <name>unnamed</name>
</geneLocation>
<gene>
    <name evidence="1" type="ORF">DK843_22625</name>
</gene>
<dbReference type="KEGG" id="chrb:DK843_22625"/>
<sequence length="163" mass="17639">MQTAQRTQCSGLVHSILGAQCLLLDVADARSIPSQLAYAEANRGNAPAAAQRMIEQAFAPCPVLRNEHGFWDHPAMVASDLNMDWPEWYARYGYQFATSTMADDADGANLLAIYDETGCCHLWEPLPPDAGAGWQLQSIFAADEIGPVALWIRPAAAAMECAA</sequence>
<protein>
    <submittedName>
        <fullName evidence="1">Uncharacterized protein</fullName>
    </submittedName>
</protein>
<dbReference type="EMBL" id="CP029555">
    <property type="protein sequence ID" value="AXE37149.1"/>
    <property type="molecule type" value="Genomic_DNA"/>
</dbReference>
<keyword evidence="1" id="KW-0614">Plasmid</keyword>
<dbReference type="RefSeq" id="WP_114074583.1">
    <property type="nucleotide sequence ID" value="NZ_CP029555.1"/>
</dbReference>
<name>A0A344UPF1_9NEIS</name>